<reference evidence="4 5" key="1">
    <citation type="journal article" date="2023" name="Int. J. Syst. Evol. Microbiol.">
        <title>Lactiplantibacillus brownii sp. nov., a novel psychrotolerant species isolated from sauerkraut.</title>
        <authorList>
            <person name="Heng Y.C."/>
            <person name="Silvaraju S."/>
            <person name="Lee J.K.Y."/>
            <person name="Kittelmann S."/>
        </authorList>
    </citation>
    <scope>NUCLEOTIDE SEQUENCE [LARGE SCALE GENOMIC DNA]</scope>
    <source>
        <strain evidence="4 5">WILCCON 0030</strain>
    </source>
</reference>
<keyword evidence="4" id="KW-0808">Transferase</keyword>
<proteinExistence type="inferred from homology"/>
<keyword evidence="2" id="KW-0812">Transmembrane</keyword>
<feature type="transmembrane region" description="Helical" evidence="2">
    <location>
        <begin position="24"/>
        <end position="45"/>
    </location>
</feature>
<organism evidence="4 5">
    <name type="scientific">Lactiplantibacillus brownii</name>
    <dbReference type="NCBI Taxonomy" id="3069269"/>
    <lineage>
        <taxon>Bacteria</taxon>
        <taxon>Bacillati</taxon>
        <taxon>Bacillota</taxon>
        <taxon>Bacilli</taxon>
        <taxon>Lactobacillales</taxon>
        <taxon>Lactobacillaceae</taxon>
        <taxon>Lactiplantibacillus</taxon>
    </lineage>
</organism>
<dbReference type="PANTHER" id="PTHR30576:SF0">
    <property type="entry name" value="UNDECAPRENYL-PHOSPHATE N-ACETYLGALACTOSAMINYL 1-PHOSPHATE TRANSFERASE-RELATED"/>
    <property type="match status" value="1"/>
</dbReference>
<gene>
    <name evidence="4" type="ORF">RA086_08855</name>
</gene>
<protein>
    <submittedName>
        <fullName evidence="4">Sugar transferase</fullName>
        <ecNumber evidence="4">2.7.8.-</ecNumber>
    </submittedName>
</protein>
<keyword evidence="2" id="KW-0472">Membrane</keyword>
<dbReference type="EMBL" id="JAVCWF010000001">
    <property type="protein sequence ID" value="MDQ7937717.1"/>
    <property type="molecule type" value="Genomic_DNA"/>
</dbReference>
<evidence type="ECO:0000313" key="4">
    <source>
        <dbReference type="EMBL" id="MDQ7937717.1"/>
    </source>
</evidence>
<accession>A0ABU1ABC2</accession>
<dbReference type="Pfam" id="PF02397">
    <property type="entry name" value="Bac_transf"/>
    <property type="match status" value="1"/>
</dbReference>
<keyword evidence="5" id="KW-1185">Reference proteome</keyword>
<dbReference type="InterPro" id="IPR003362">
    <property type="entry name" value="Bact_transf"/>
</dbReference>
<keyword evidence="2" id="KW-1133">Transmembrane helix</keyword>
<sequence>MVKGDFSNQDVAKHYEFMKRLCDLTLSVIGIIVLMPLLGLIALAIKVEAPRGRIFYSQIRLGKQQVPFRMFKFRSMVSDADAQLEKLHAKNEVTGAMFKMKEDPRITRVGKFLRRYSLDELPQLLNVILGSMSLVGPRPPLPRETQKYTTDQLRRLTVKPGCTGLWQATSRNQVGFEEMVLLDLQYIQRRSLSLDSWILLRTLLVFIRPTGI</sequence>
<comment type="similarity">
    <text evidence="1">Belongs to the bacterial sugar transferase family.</text>
</comment>
<evidence type="ECO:0000313" key="5">
    <source>
        <dbReference type="Proteomes" id="UP001227831"/>
    </source>
</evidence>
<dbReference type="EC" id="2.7.8.-" evidence="4"/>
<comment type="caution">
    <text evidence="4">The sequence shown here is derived from an EMBL/GenBank/DDBJ whole genome shotgun (WGS) entry which is preliminary data.</text>
</comment>
<evidence type="ECO:0000256" key="1">
    <source>
        <dbReference type="ARBA" id="ARBA00006464"/>
    </source>
</evidence>
<evidence type="ECO:0000259" key="3">
    <source>
        <dbReference type="Pfam" id="PF02397"/>
    </source>
</evidence>
<dbReference type="GO" id="GO:0016740">
    <property type="term" value="F:transferase activity"/>
    <property type="evidence" value="ECO:0007669"/>
    <property type="project" value="UniProtKB-KW"/>
</dbReference>
<feature type="domain" description="Bacterial sugar transferase" evidence="3">
    <location>
        <begin position="19"/>
        <end position="207"/>
    </location>
</feature>
<name>A0ABU1ABC2_9LACO</name>
<dbReference type="PANTHER" id="PTHR30576">
    <property type="entry name" value="COLANIC BIOSYNTHESIS UDP-GLUCOSE LIPID CARRIER TRANSFERASE"/>
    <property type="match status" value="1"/>
</dbReference>
<dbReference type="Proteomes" id="UP001227831">
    <property type="component" value="Unassembled WGS sequence"/>
</dbReference>
<evidence type="ECO:0000256" key="2">
    <source>
        <dbReference type="SAM" id="Phobius"/>
    </source>
</evidence>